<reference evidence="1 2" key="1">
    <citation type="submission" date="2016-08" db="EMBL/GenBank/DDBJ databases">
        <title>A Parts List for Fungal Cellulosomes Revealed by Comparative Genomics.</title>
        <authorList>
            <consortium name="DOE Joint Genome Institute"/>
            <person name="Haitjema C.H."/>
            <person name="Gilmore S.P."/>
            <person name="Henske J.K."/>
            <person name="Solomon K.V."/>
            <person name="De Groot R."/>
            <person name="Kuo A."/>
            <person name="Mondo S.J."/>
            <person name="Salamov A.A."/>
            <person name="Labutti K."/>
            <person name="Zhao Z."/>
            <person name="Chiniquy J."/>
            <person name="Barry K."/>
            <person name="Brewer H.M."/>
            <person name="Purvine S.O."/>
            <person name="Wright A.T."/>
            <person name="Boxma B."/>
            <person name="Van Alen T."/>
            <person name="Hackstein J.H."/>
            <person name="Baker S.E."/>
            <person name="Grigoriev I.V."/>
            <person name="O'Malley M.A."/>
        </authorList>
    </citation>
    <scope>NUCLEOTIDE SEQUENCE [LARGE SCALE GENOMIC DNA]</scope>
    <source>
        <strain evidence="1 2">G1</strain>
    </source>
</reference>
<evidence type="ECO:0000313" key="2">
    <source>
        <dbReference type="Proteomes" id="UP000193920"/>
    </source>
</evidence>
<dbReference type="Proteomes" id="UP000193920">
    <property type="component" value="Unassembled WGS sequence"/>
</dbReference>
<dbReference type="AlphaFoldDB" id="A0A1Y1ZRW9"/>
<sequence>MSWQWQRLLIVTCSNINEIISEFLAKLKNYKKLESVDCDTNRNLLVQLLKTNGLLTISLNFRVQADYRLIPHKKFLVHSLEEGSYDTLAVLNQNIPEEKFICFIKKDRCKKLLMKLI</sequence>
<organism evidence="1 2">
    <name type="scientific">Neocallimastix californiae</name>
    <dbReference type="NCBI Taxonomy" id="1754190"/>
    <lineage>
        <taxon>Eukaryota</taxon>
        <taxon>Fungi</taxon>
        <taxon>Fungi incertae sedis</taxon>
        <taxon>Chytridiomycota</taxon>
        <taxon>Chytridiomycota incertae sedis</taxon>
        <taxon>Neocallimastigomycetes</taxon>
        <taxon>Neocallimastigales</taxon>
        <taxon>Neocallimastigaceae</taxon>
        <taxon>Neocallimastix</taxon>
    </lineage>
</organism>
<name>A0A1Y1ZRW9_9FUNG</name>
<comment type="caution">
    <text evidence="1">The sequence shown here is derived from an EMBL/GenBank/DDBJ whole genome shotgun (WGS) entry which is preliminary data.</text>
</comment>
<dbReference type="EMBL" id="MCOG01000365">
    <property type="protein sequence ID" value="ORY13009.1"/>
    <property type="molecule type" value="Genomic_DNA"/>
</dbReference>
<evidence type="ECO:0000313" key="1">
    <source>
        <dbReference type="EMBL" id="ORY13009.1"/>
    </source>
</evidence>
<proteinExistence type="predicted"/>
<keyword evidence="2" id="KW-1185">Reference proteome</keyword>
<gene>
    <name evidence="1" type="ORF">LY90DRAFT_518257</name>
</gene>
<protein>
    <submittedName>
        <fullName evidence="1">Uncharacterized protein</fullName>
    </submittedName>
</protein>
<accession>A0A1Y1ZRW9</accession>